<reference evidence="12 13" key="1">
    <citation type="submission" date="2016-10" db="EMBL/GenBank/DDBJ databases">
        <authorList>
            <person name="de Groot N.N."/>
        </authorList>
    </citation>
    <scope>NUCLEOTIDE SEQUENCE [LARGE SCALE GENOMIC DNA]</scope>
    <source>
        <strain evidence="12 13">DSM 3217</strain>
    </source>
</reference>
<evidence type="ECO:0000256" key="3">
    <source>
        <dbReference type="ARBA" id="ARBA00022723"/>
    </source>
</evidence>
<dbReference type="HAMAP" id="MF_01588">
    <property type="entry name" value="DNA_ligase_A"/>
    <property type="match status" value="1"/>
</dbReference>
<feature type="binding site" evidence="10">
    <location>
        <position position="390"/>
    </location>
    <ligand>
        <name>Zn(2+)</name>
        <dbReference type="ChEBI" id="CHEBI:29105"/>
    </ligand>
</feature>
<evidence type="ECO:0000256" key="4">
    <source>
        <dbReference type="ARBA" id="ARBA00022763"/>
    </source>
</evidence>
<evidence type="ECO:0000256" key="10">
    <source>
        <dbReference type="HAMAP-Rule" id="MF_01588"/>
    </source>
</evidence>
<dbReference type="Gene3D" id="1.10.287.610">
    <property type="entry name" value="Helix hairpin bin"/>
    <property type="match status" value="1"/>
</dbReference>
<comment type="caution">
    <text evidence="10">Lacks conserved residue(s) required for the propagation of feature annotation.</text>
</comment>
<comment type="catalytic activity">
    <reaction evidence="9 10">
        <text>NAD(+) + (deoxyribonucleotide)n-3'-hydroxyl + 5'-phospho-(deoxyribonucleotide)m = (deoxyribonucleotide)n+m + AMP + beta-nicotinamide D-nucleotide.</text>
        <dbReference type="EC" id="6.5.1.2"/>
    </reaction>
</comment>
<dbReference type="SUPFAM" id="SSF52113">
    <property type="entry name" value="BRCT domain"/>
    <property type="match status" value="1"/>
</dbReference>
<name>A0A1G6AJN3_EUBOX</name>
<dbReference type="InterPro" id="IPR013840">
    <property type="entry name" value="DNAligase_N"/>
</dbReference>
<feature type="binding site" evidence="10">
    <location>
        <position position="297"/>
    </location>
    <ligand>
        <name>NAD(+)</name>
        <dbReference type="ChEBI" id="CHEBI:57540"/>
    </ligand>
</feature>
<keyword evidence="4 10" id="KW-0227">DNA damage</keyword>
<keyword evidence="8 10" id="KW-0464">Manganese</keyword>
<dbReference type="PROSITE" id="PS50172">
    <property type="entry name" value="BRCT"/>
    <property type="match status" value="1"/>
</dbReference>
<dbReference type="InterPro" id="IPR036420">
    <property type="entry name" value="BRCT_dom_sf"/>
</dbReference>
<protein>
    <recommendedName>
        <fullName evidence="10">DNA ligase</fullName>
        <ecNumber evidence="10">6.5.1.2</ecNumber>
    </recommendedName>
    <alternativeName>
        <fullName evidence="10">Polydeoxyribonucleotide synthase [NAD(+)]</fullName>
    </alternativeName>
</protein>
<evidence type="ECO:0000256" key="2">
    <source>
        <dbReference type="ARBA" id="ARBA00022705"/>
    </source>
</evidence>
<dbReference type="InterPro" id="IPR010994">
    <property type="entry name" value="RuvA_2-like"/>
</dbReference>
<evidence type="ECO:0000313" key="12">
    <source>
        <dbReference type="EMBL" id="SDB08624.1"/>
    </source>
</evidence>
<keyword evidence="3 10" id="KW-0479">Metal-binding</keyword>
<evidence type="ECO:0000256" key="5">
    <source>
        <dbReference type="ARBA" id="ARBA00022833"/>
    </source>
</evidence>
<dbReference type="EC" id="6.5.1.2" evidence="10"/>
<evidence type="ECO:0000256" key="9">
    <source>
        <dbReference type="ARBA" id="ARBA00034005"/>
    </source>
</evidence>
<dbReference type="Gene3D" id="3.30.470.30">
    <property type="entry name" value="DNA ligase/mRNA capping enzyme"/>
    <property type="match status" value="1"/>
</dbReference>
<dbReference type="AlphaFoldDB" id="A0A1G6AJN3"/>
<dbReference type="STRING" id="1732.SAMN02910417_00597"/>
<evidence type="ECO:0000256" key="6">
    <source>
        <dbReference type="ARBA" id="ARBA00023027"/>
    </source>
</evidence>
<dbReference type="InterPro" id="IPR001357">
    <property type="entry name" value="BRCT_dom"/>
</dbReference>
<feature type="binding site" evidence="10">
    <location>
        <position position="414"/>
    </location>
    <ligand>
        <name>Zn(2+)</name>
        <dbReference type="ChEBI" id="CHEBI:29105"/>
    </ligand>
</feature>
<feature type="domain" description="BRCT" evidence="11">
    <location>
        <begin position="575"/>
        <end position="648"/>
    </location>
</feature>
<dbReference type="RefSeq" id="WP_090172067.1">
    <property type="nucleotide sequence ID" value="NZ_FMXR01000006.1"/>
</dbReference>
<dbReference type="CDD" id="cd17748">
    <property type="entry name" value="BRCT_DNA_ligase_like"/>
    <property type="match status" value="1"/>
</dbReference>
<dbReference type="SUPFAM" id="SSF47781">
    <property type="entry name" value="RuvA domain 2-like"/>
    <property type="match status" value="1"/>
</dbReference>
<feature type="binding site" evidence="10">
    <location>
        <begin position="78"/>
        <end position="79"/>
    </location>
    <ligand>
        <name>NAD(+)</name>
        <dbReference type="ChEBI" id="CHEBI:57540"/>
    </ligand>
</feature>
<gene>
    <name evidence="10" type="primary">ligA</name>
    <name evidence="12" type="ORF">SAMN02910417_00597</name>
</gene>
<evidence type="ECO:0000256" key="8">
    <source>
        <dbReference type="ARBA" id="ARBA00023211"/>
    </source>
</evidence>
<dbReference type="InterPro" id="IPR001679">
    <property type="entry name" value="DNA_ligase"/>
</dbReference>
<keyword evidence="2 10" id="KW-0235">DNA replication</keyword>
<dbReference type="Gene3D" id="1.10.150.20">
    <property type="entry name" value="5' to 3' exonuclease, C-terminal subdomain"/>
    <property type="match status" value="2"/>
</dbReference>
<dbReference type="Proteomes" id="UP000199228">
    <property type="component" value="Unassembled WGS sequence"/>
</dbReference>
<keyword evidence="1 10" id="KW-0436">Ligase</keyword>
<dbReference type="SUPFAM" id="SSF56091">
    <property type="entry name" value="DNA ligase/mRNA capping enzyme, catalytic domain"/>
    <property type="match status" value="1"/>
</dbReference>
<comment type="function">
    <text evidence="10">DNA ligase that catalyzes the formation of phosphodiester linkages between 5'-phosphoryl and 3'-hydroxyl groups in double-stranded DNA using NAD as a coenzyme and as the energy source for the reaction. It is essential for DNA replication and repair of damaged DNA.</text>
</comment>
<dbReference type="SMART" id="SM00532">
    <property type="entry name" value="LIGANc"/>
    <property type="match status" value="1"/>
</dbReference>
<keyword evidence="6 10" id="KW-0520">NAD</keyword>
<dbReference type="GO" id="GO:0006260">
    <property type="term" value="P:DNA replication"/>
    <property type="evidence" value="ECO:0007669"/>
    <property type="project" value="UniProtKB-KW"/>
</dbReference>
<dbReference type="InterPro" id="IPR013839">
    <property type="entry name" value="DNAligase_adenylation"/>
</dbReference>
<dbReference type="Pfam" id="PF00533">
    <property type="entry name" value="BRCT"/>
    <property type="match status" value="1"/>
</dbReference>
<dbReference type="Gene3D" id="2.40.50.140">
    <property type="entry name" value="Nucleic acid-binding proteins"/>
    <property type="match status" value="1"/>
</dbReference>
<organism evidence="12 13">
    <name type="scientific">Eubacterium oxidoreducens</name>
    <dbReference type="NCBI Taxonomy" id="1732"/>
    <lineage>
        <taxon>Bacteria</taxon>
        <taxon>Bacillati</taxon>
        <taxon>Bacillota</taxon>
        <taxon>Clostridia</taxon>
        <taxon>Eubacteriales</taxon>
        <taxon>Eubacteriaceae</taxon>
        <taxon>Eubacterium</taxon>
    </lineage>
</organism>
<evidence type="ECO:0000313" key="13">
    <source>
        <dbReference type="Proteomes" id="UP000199228"/>
    </source>
</evidence>
<keyword evidence="5 10" id="KW-0862">Zinc</keyword>
<dbReference type="Gene3D" id="3.40.50.10190">
    <property type="entry name" value="BRCT domain"/>
    <property type="match status" value="1"/>
</dbReference>
<dbReference type="InterPro" id="IPR004150">
    <property type="entry name" value="NAD_DNA_ligase_OB"/>
</dbReference>
<feature type="binding site" evidence="10">
    <location>
        <position position="157"/>
    </location>
    <ligand>
        <name>NAD(+)</name>
        <dbReference type="ChEBI" id="CHEBI:57540"/>
    </ligand>
</feature>
<dbReference type="InterPro" id="IPR012340">
    <property type="entry name" value="NA-bd_OB-fold"/>
</dbReference>
<dbReference type="OrthoDB" id="9759736at2"/>
<keyword evidence="7 10" id="KW-0234">DNA repair</keyword>
<comment type="cofactor">
    <cofactor evidence="10">
        <name>Mg(2+)</name>
        <dbReference type="ChEBI" id="CHEBI:18420"/>
    </cofactor>
    <cofactor evidence="10">
        <name>Mn(2+)</name>
        <dbReference type="ChEBI" id="CHEBI:29035"/>
    </cofactor>
</comment>
<dbReference type="GO" id="GO:0003911">
    <property type="term" value="F:DNA ligase (NAD+) activity"/>
    <property type="evidence" value="ECO:0007669"/>
    <property type="project" value="UniProtKB-UniRule"/>
</dbReference>
<dbReference type="Pfam" id="PF03120">
    <property type="entry name" value="OB_DNA_ligase"/>
    <property type="match status" value="1"/>
</dbReference>
<dbReference type="SUPFAM" id="SSF50249">
    <property type="entry name" value="Nucleic acid-binding proteins"/>
    <property type="match status" value="1"/>
</dbReference>
<accession>A0A1G6AJN3</accession>
<keyword evidence="13" id="KW-1185">Reference proteome</keyword>
<feature type="binding site" evidence="10">
    <location>
        <position position="387"/>
    </location>
    <ligand>
        <name>Zn(2+)</name>
        <dbReference type="ChEBI" id="CHEBI:29105"/>
    </ligand>
</feature>
<comment type="similarity">
    <text evidence="10">Belongs to the NAD-dependent DNA ligase family. LigA subfamily.</text>
</comment>
<sequence length="668" mass="74710">MDDKKRIEELVTLLNEASDRYYGGLEEIMSNYEWDAAFDELVKLEQQTGYRLDNSPTQTTGAVVKNGAREEHEYPALSLAKTKEVTKLQEWAGQRPVNLSWKLDGLTLVLTYDNGSLTKILTRGSGVAGNNITYMKDAIEAVPSKIEYRGHLVVRGEAVISYTDFDMINASLDNEDDYANPRNLAAGTLALDATNLETVKKRKVHLYAFTLVHIDDEIVHWSKRMEFLKNQGFDIVDYEKTNAQQLPQVVERWTKLVENGKMDIPVDGLVICYEDTNYSSGGSVTGHHATRGGLAFKWQDVSALSRLDHVEWSCAASTITPVAVFEPIWLEGTMVSRASLCNISEMERLGIGENHETILEIIKANKIIPKCISVKEAKGVFAIPAQCPVCNAATQVKISQHSGTKTLHCTNEECAAKHVMKFARFVSKTGMDIDGMSVQTILKFMNLGYIYNFADFYHLHQYEDEIRNLDGFGDKSCENLLLAIENSRSCSPVSFVYALCIPQIGVDAAKKIMEAIGWKEFVKRLEEVRGFDDIATIGTEKSTSIIKWYQNDKNRKVFYELLDLLNIESMEAVDKTDGSLKGMKFVVTGDLVRFKNRSELASFIESENGSVASSVSKKTNYLINNDVTSTSGKNQKALSLGIEIISENDFISRFGGENVFAKGYVEKE</sequence>
<dbReference type="PIRSF" id="PIRSF001604">
    <property type="entry name" value="LigA"/>
    <property type="match status" value="1"/>
</dbReference>
<evidence type="ECO:0000256" key="7">
    <source>
        <dbReference type="ARBA" id="ARBA00023204"/>
    </source>
</evidence>
<dbReference type="GO" id="GO:0006281">
    <property type="term" value="P:DNA repair"/>
    <property type="evidence" value="ECO:0007669"/>
    <property type="project" value="UniProtKB-KW"/>
</dbReference>
<proteinExistence type="inferred from homology"/>
<dbReference type="Pfam" id="PF01653">
    <property type="entry name" value="DNA_ligase_aden"/>
    <property type="match status" value="1"/>
</dbReference>
<feature type="binding site" evidence="10">
    <location>
        <position position="409"/>
    </location>
    <ligand>
        <name>Zn(2+)</name>
        <dbReference type="ChEBI" id="CHEBI:29105"/>
    </ligand>
</feature>
<feature type="binding site" evidence="10">
    <location>
        <position position="123"/>
    </location>
    <ligand>
        <name>NAD(+)</name>
        <dbReference type="ChEBI" id="CHEBI:57540"/>
    </ligand>
</feature>
<dbReference type="NCBIfam" id="NF005932">
    <property type="entry name" value="PRK07956.1"/>
    <property type="match status" value="1"/>
</dbReference>
<dbReference type="GO" id="GO:0046872">
    <property type="term" value="F:metal ion binding"/>
    <property type="evidence" value="ECO:0007669"/>
    <property type="project" value="UniProtKB-KW"/>
</dbReference>
<evidence type="ECO:0000259" key="11">
    <source>
        <dbReference type="PROSITE" id="PS50172"/>
    </source>
</evidence>
<keyword evidence="10" id="KW-0460">Magnesium</keyword>
<dbReference type="EMBL" id="FMXR01000006">
    <property type="protein sequence ID" value="SDB08624.1"/>
    <property type="molecule type" value="Genomic_DNA"/>
</dbReference>
<feature type="active site" description="N6-AMP-lysine intermediate" evidence="10">
    <location>
        <position position="102"/>
    </location>
</feature>
<evidence type="ECO:0000256" key="1">
    <source>
        <dbReference type="ARBA" id="ARBA00022598"/>
    </source>
</evidence>